<gene>
    <name evidence="2" type="ORF">EG850_04525</name>
</gene>
<dbReference type="PROSITE" id="PS51257">
    <property type="entry name" value="PROKAR_LIPOPROTEIN"/>
    <property type="match status" value="1"/>
</dbReference>
<dbReference type="EMBL" id="RQVS01000004">
    <property type="protein sequence ID" value="RRJ87572.1"/>
    <property type="molecule type" value="Genomic_DNA"/>
</dbReference>
<evidence type="ECO:0000256" key="1">
    <source>
        <dbReference type="SAM" id="SignalP"/>
    </source>
</evidence>
<name>A0A3P3VXP7_9MICO</name>
<organism evidence="2 3">
    <name type="scientific">Gulosibacter macacae</name>
    <dbReference type="NCBI Taxonomy" id="2488791"/>
    <lineage>
        <taxon>Bacteria</taxon>
        <taxon>Bacillati</taxon>
        <taxon>Actinomycetota</taxon>
        <taxon>Actinomycetes</taxon>
        <taxon>Micrococcales</taxon>
        <taxon>Microbacteriaceae</taxon>
        <taxon>Gulosibacter</taxon>
    </lineage>
</organism>
<feature type="signal peptide" evidence="1">
    <location>
        <begin position="1"/>
        <end position="21"/>
    </location>
</feature>
<keyword evidence="1" id="KW-0732">Signal</keyword>
<proteinExistence type="predicted"/>
<evidence type="ECO:0008006" key="4">
    <source>
        <dbReference type="Google" id="ProtNLM"/>
    </source>
</evidence>
<evidence type="ECO:0000313" key="2">
    <source>
        <dbReference type="EMBL" id="RRJ87572.1"/>
    </source>
</evidence>
<comment type="caution">
    <text evidence="2">The sequence shown here is derived from an EMBL/GenBank/DDBJ whole genome shotgun (WGS) entry which is preliminary data.</text>
</comment>
<evidence type="ECO:0000313" key="3">
    <source>
        <dbReference type="Proteomes" id="UP000274391"/>
    </source>
</evidence>
<dbReference type="RefSeq" id="WP_124970611.1">
    <property type="nucleotide sequence ID" value="NZ_RQVS01000004.1"/>
</dbReference>
<protein>
    <recommendedName>
        <fullName evidence="4">Lipoprotein</fullName>
    </recommendedName>
</protein>
<sequence length="185" mass="18995">MKTARALLIPAVALFALAGCAADANQQGTTTTTNEQTSEVAATPTTMTDDEALTLAVDTYEQMLTALVTASLNKSDLDGSLEAQVTGELSERFAFLFDGTPGPPITVTGNMNVTNATLFSHVVEGTTVTIEAGGCADNFGISITAADGGGMLEPDRQSAKFTVTNAGGTFKVSKSDPSSEPNFCA</sequence>
<reference evidence="2 3" key="1">
    <citation type="submission" date="2018-11" db="EMBL/GenBank/DDBJ databases">
        <title>YIM 102482-1 draft genome.</title>
        <authorList>
            <person name="Li G."/>
            <person name="Jiang Y."/>
        </authorList>
    </citation>
    <scope>NUCLEOTIDE SEQUENCE [LARGE SCALE GENOMIC DNA]</scope>
    <source>
        <strain evidence="2 3">YIM 102482-1</strain>
    </source>
</reference>
<dbReference type="AlphaFoldDB" id="A0A3P3VXP7"/>
<feature type="chain" id="PRO_5038903916" description="Lipoprotein" evidence="1">
    <location>
        <begin position="22"/>
        <end position="185"/>
    </location>
</feature>
<accession>A0A3P3VXP7</accession>
<dbReference type="Proteomes" id="UP000274391">
    <property type="component" value="Unassembled WGS sequence"/>
</dbReference>
<keyword evidence="3" id="KW-1185">Reference proteome</keyword>